<sequence length="254" mass="25619">MRRSLVETSIVAGGIAALLLLSGCSSSGTAKASGPAPSQTTTAAPSASPTAAAPKDVLFTIAANVRGKDGATIGIQMTVHKAVAYNESAVKPLETEFIKSCGAGVGGNPVTTDTLEQNGSVLVPIDIASSVTGKPFVSPVQLALGSPYFGQAASGKGITPTDSTQPCYGGYNWATAGTAHAVADFESGSPAPDPKLWRYAFYGFGVAYESDATIEACKITLTDLATSEDVASVDGWDPKAPQSGTSCGIGYTGE</sequence>
<evidence type="ECO:0000256" key="1">
    <source>
        <dbReference type="SAM" id="MobiDB-lite"/>
    </source>
</evidence>
<dbReference type="PROSITE" id="PS51257">
    <property type="entry name" value="PROKAR_LIPOPROTEIN"/>
    <property type="match status" value="1"/>
</dbReference>
<dbReference type="EMBL" id="JAEPES010000004">
    <property type="protein sequence ID" value="MBK4348290.1"/>
    <property type="molecule type" value="Genomic_DNA"/>
</dbReference>
<evidence type="ECO:0000256" key="2">
    <source>
        <dbReference type="SAM" id="SignalP"/>
    </source>
</evidence>
<accession>A0A934SST3</accession>
<reference evidence="3" key="1">
    <citation type="submission" date="2021-01" db="EMBL/GenBank/DDBJ databases">
        <title>Lacisediminihabitans sp. nov. strain G11-30, isolated from Antarctic Soil.</title>
        <authorList>
            <person name="Li J."/>
        </authorList>
    </citation>
    <scope>NUCLEOTIDE SEQUENCE</scope>
    <source>
        <strain evidence="3">G11-30</strain>
    </source>
</reference>
<dbReference type="AlphaFoldDB" id="A0A934SST3"/>
<dbReference type="RefSeq" id="WP_200556510.1">
    <property type="nucleotide sequence ID" value="NZ_JAEPES010000004.1"/>
</dbReference>
<feature type="signal peptide" evidence="2">
    <location>
        <begin position="1"/>
        <end position="32"/>
    </location>
</feature>
<organism evidence="3 4">
    <name type="scientific">Lacisediminihabitans changchengi</name>
    <dbReference type="NCBI Taxonomy" id="2787634"/>
    <lineage>
        <taxon>Bacteria</taxon>
        <taxon>Bacillati</taxon>
        <taxon>Actinomycetota</taxon>
        <taxon>Actinomycetes</taxon>
        <taxon>Micrococcales</taxon>
        <taxon>Microbacteriaceae</taxon>
        <taxon>Lacisediminihabitans</taxon>
    </lineage>
</organism>
<evidence type="ECO:0008006" key="5">
    <source>
        <dbReference type="Google" id="ProtNLM"/>
    </source>
</evidence>
<name>A0A934SST3_9MICO</name>
<keyword evidence="4" id="KW-1185">Reference proteome</keyword>
<feature type="chain" id="PRO_5037649091" description="DUF4430 domain-containing protein" evidence="2">
    <location>
        <begin position="33"/>
        <end position="254"/>
    </location>
</feature>
<proteinExistence type="predicted"/>
<evidence type="ECO:0000313" key="3">
    <source>
        <dbReference type="EMBL" id="MBK4348290.1"/>
    </source>
</evidence>
<evidence type="ECO:0000313" key="4">
    <source>
        <dbReference type="Proteomes" id="UP000636458"/>
    </source>
</evidence>
<keyword evidence="2" id="KW-0732">Signal</keyword>
<feature type="region of interest" description="Disordered" evidence="1">
    <location>
        <begin position="30"/>
        <end position="50"/>
    </location>
</feature>
<dbReference type="Proteomes" id="UP000636458">
    <property type="component" value="Unassembled WGS sequence"/>
</dbReference>
<gene>
    <name evidence="3" type="ORF">IV501_11655</name>
</gene>
<protein>
    <recommendedName>
        <fullName evidence="5">DUF4430 domain-containing protein</fullName>
    </recommendedName>
</protein>
<comment type="caution">
    <text evidence="3">The sequence shown here is derived from an EMBL/GenBank/DDBJ whole genome shotgun (WGS) entry which is preliminary data.</text>
</comment>